<keyword evidence="9" id="KW-0175">Coiled coil</keyword>
<feature type="region of interest" description="Disordered" evidence="10">
    <location>
        <begin position="298"/>
        <end position="346"/>
    </location>
</feature>
<evidence type="ECO:0000256" key="1">
    <source>
        <dbReference type="ARBA" id="ARBA00004123"/>
    </source>
</evidence>
<accession>A0AAV1J1A4</accession>
<evidence type="ECO:0000256" key="3">
    <source>
        <dbReference type="ARBA" id="ARBA00015071"/>
    </source>
</evidence>
<evidence type="ECO:0000256" key="4">
    <source>
        <dbReference type="ARBA" id="ARBA00022723"/>
    </source>
</evidence>
<dbReference type="EMBL" id="CAVLEF010000004">
    <property type="protein sequence ID" value="CAK1543194.1"/>
    <property type="molecule type" value="Genomic_DNA"/>
</dbReference>
<feature type="compositionally biased region" description="Basic and acidic residues" evidence="10">
    <location>
        <begin position="395"/>
        <end position="415"/>
    </location>
</feature>
<feature type="region of interest" description="Disordered" evidence="10">
    <location>
        <begin position="86"/>
        <end position="155"/>
    </location>
</feature>
<dbReference type="Gene3D" id="1.20.1390.10">
    <property type="entry name" value="PWI domain"/>
    <property type="match status" value="1"/>
</dbReference>
<dbReference type="Proteomes" id="UP001497472">
    <property type="component" value="Unassembled WGS sequence"/>
</dbReference>
<feature type="domain" description="C3H1-type" evidence="11">
    <location>
        <begin position="806"/>
        <end position="830"/>
    </location>
</feature>
<evidence type="ECO:0000256" key="2">
    <source>
        <dbReference type="ARBA" id="ARBA00008423"/>
    </source>
</evidence>
<dbReference type="GO" id="GO:0005634">
    <property type="term" value="C:nucleus"/>
    <property type="evidence" value="ECO:0007669"/>
    <property type="project" value="UniProtKB-SubCell"/>
</dbReference>
<proteinExistence type="inferred from homology"/>
<evidence type="ECO:0000259" key="11">
    <source>
        <dbReference type="SMART" id="SM00356"/>
    </source>
</evidence>
<dbReference type="Pfam" id="PF14608">
    <property type="entry name" value="zf-CCCH_2"/>
    <property type="match status" value="4"/>
</dbReference>
<evidence type="ECO:0000256" key="5">
    <source>
        <dbReference type="ARBA" id="ARBA00022737"/>
    </source>
</evidence>
<evidence type="ECO:0000256" key="6">
    <source>
        <dbReference type="ARBA" id="ARBA00022771"/>
    </source>
</evidence>
<keyword evidence="6" id="KW-0863">Zinc-finger</keyword>
<keyword evidence="13" id="KW-1185">Reference proteome</keyword>
<feature type="compositionally biased region" description="Polar residues" evidence="10">
    <location>
        <begin position="298"/>
        <end position="308"/>
    </location>
</feature>
<comment type="caution">
    <text evidence="12">The sequence shown here is derived from an EMBL/GenBank/DDBJ whole genome shotgun (WGS) entry which is preliminary data.</text>
</comment>
<dbReference type="InterPro" id="IPR040366">
    <property type="entry name" value="Nab2/ZC3H14"/>
</dbReference>
<feature type="compositionally biased region" description="Basic and acidic residues" evidence="10">
    <location>
        <begin position="677"/>
        <end position="698"/>
    </location>
</feature>
<feature type="coiled-coil region" evidence="9">
    <location>
        <begin position="238"/>
        <end position="265"/>
    </location>
</feature>
<dbReference type="GO" id="GO:0043488">
    <property type="term" value="P:regulation of mRNA stability"/>
    <property type="evidence" value="ECO:0007669"/>
    <property type="project" value="InterPro"/>
</dbReference>
<evidence type="ECO:0000256" key="9">
    <source>
        <dbReference type="SAM" id="Coils"/>
    </source>
</evidence>
<reference evidence="12 13" key="1">
    <citation type="submission" date="2023-11" db="EMBL/GenBank/DDBJ databases">
        <authorList>
            <person name="Okamura Y."/>
        </authorList>
    </citation>
    <scope>NUCLEOTIDE SEQUENCE [LARGE SCALE GENOMIC DNA]</scope>
</reference>
<gene>
    <name evidence="12" type="ORF">LNINA_LOCUS3026</name>
</gene>
<dbReference type="Gene3D" id="4.10.1000.30">
    <property type="match status" value="1"/>
</dbReference>
<name>A0AAV1J1A4_9NEOP</name>
<keyword evidence="5" id="KW-0677">Repeat</keyword>
<keyword evidence="8" id="KW-0539">Nucleus</keyword>
<feature type="domain" description="C3H1-type" evidence="11">
    <location>
        <begin position="887"/>
        <end position="909"/>
    </location>
</feature>
<evidence type="ECO:0000313" key="13">
    <source>
        <dbReference type="Proteomes" id="UP001497472"/>
    </source>
</evidence>
<dbReference type="AlphaFoldDB" id="A0AAV1J1A4"/>
<keyword evidence="4" id="KW-0479">Metal-binding</keyword>
<feature type="compositionally biased region" description="Basic residues" evidence="10">
    <location>
        <begin position="135"/>
        <end position="148"/>
    </location>
</feature>
<evidence type="ECO:0000313" key="12">
    <source>
        <dbReference type="EMBL" id="CAK1543194.1"/>
    </source>
</evidence>
<dbReference type="PANTHER" id="PTHR14738">
    <property type="entry name" value="ZINC FINGER CCCH DOMAIN-CONTAINING PROTEIN 14"/>
    <property type="match status" value="1"/>
</dbReference>
<dbReference type="GO" id="GO:0008143">
    <property type="term" value="F:poly(A) binding"/>
    <property type="evidence" value="ECO:0007669"/>
    <property type="project" value="InterPro"/>
</dbReference>
<keyword evidence="7" id="KW-0862">Zinc</keyword>
<comment type="subcellular location">
    <subcellularLocation>
        <location evidence="1">Nucleus</location>
    </subcellularLocation>
</comment>
<dbReference type="PANTHER" id="PTHR14738:SF29">
    <property type="entry name" value="ZINC FINGER CCCH DOMAIN-CONTAINING PROTEIN 14"/>
    <property type="match status" value="1"/>
</dbReference>
<dbReference type="SMART" id="SM00356">
    <property type="entry name" value="ZnF_C3H1"/>
    <property type="match status" value="2"/>
</dbReference>
<protein>
    <recommendedName>
        <fullName evidence="3">Zinc finger CCCH domain-containing protein 14</fullName>
    </recommendedName>
</protein>
<sequence>MDVVGSEIGQKMRSAIKAKLTELGCYVDDELPDYVMVMVANKRTQTQMEDDLQLFLGDNTELFVNWLHQVLKKLQEVTVVPLKNDKEGKKERSISKERKTKDKKDKQKSKKSDTIRKSKKKDKEKLHFNKEEKKSHKSKKEKKSKSHERIRPNVPPLLMNLEKESEPSITDVFAGQILKNHGVSLDSFKDDIKAVDTKPILEKRPIVPIIDPTTILSDLPVINTSLKNSDLNENDAPRESQLKEINEIEAKIQGLKQKLVEQLDSMSDDEDFLNIRTEAEELMNDFAEDVFQEVNQPRTKSISMGQKNLESEGPPKETLKAPENLPTIAPQPIEKSPQTPTENLKETPRKPIEVLPQIELNLPKRPIRERLGARDLKRPDVMETNKQKSSPESFTPEREIEKPLKVIENRPRSQAEKTPSLTNESLERNDVTTKKLTSKVSTLDRVERTCASVVRVRPRPRACATASNLLLRAVADAHKSLLNIPPKVQPEPTKVKRALVLPMRRCVDPKKIVIQVAADTQSTHDETDLDRVETNKISQRFVSNTRQKEEYLPLPITKKITNTDYVPSRTASRKDDSLIIETINIHNPTVDKDKDTQFIVTMDGYHPNAFLAKKLMTEGILDDDDEVTNLEAKAKTKQIKEVCVKNNTETSQKEEDIEMNPVDESVKEIILEVKESNKSSETLDKKHEAKNNHKDTKTESPPCSTISQKKRLSNTSEDSDTQVIIKREEEKAEKRKSDVVTNKKEINIPAPKRRKASPIVFDVEKKERERERTLSASSDSHVTLSTVTNSNKYDAVPPLSQASTQDRKTVWCRSFPLCRYGSSCVFSHPRCKFATSCTRRGCVYSHPTPPVVASQIVPAANYKSIATIPSMCKFYPNCVNPGCHYYHPKPCRFGKACANKLECNFYHTEVPTKKFSL</sequence>
<dbReference type="GO" id="GO:0005737">
    <property type="term" value="C:cytoplasm"/>
    <property type="evidence" value="ECO:0007669"/>
    <property type="project" value="TreeGrafter"/>
</dbReference>
<dbReference type="GO" id="GO:0008270">
    <property type="term" value="F:zinc ion binding"/>
    <property type="evidence" value="ECO:0007669"/>
    <property type="project" value="UniProtKB-KW"/>
</dbReference>
<feature type="region of interest" description="Disordered" evidence="10">
    <location>
        <begin position="677"/>
        <end position="721"/>
    </location>
</feature>
<dbReference type="InterPro" id="IPR000571">
    <property type="entry name" value="Znf_CCCH"/>
</dbReference>
<feature type="compositionally biased region" description="Basic and acidic residues" evidence="10">
    <location>
        <begin position="309"/>
        <end position="320"/>
    </location>
</feature>
<evidence type="ECO:0000256" key="7">
    <source>
        <dbReference type="ARBA" id="ARBA00022833"/>
    </source>
</evidence>
<feature type="region of interest" description="Disordered" evidence="10">
    <location>
        <begin position="378"/>
        <end position="426"/>
    </location>
</feature>
<evidence type="ECO:0000256" key="10">
    <source>
        <dbReference type="SAM" id="MobiDB-lite"/>
    </source>
</evidence>
<dbReference type="Gene3D" id="4.10.1000.40">
    <property type="match status" value="1"/>
</dbReference>
<evidence type="ECO:0000256" key="8">
    <source>
        <dbReference type="ARBA" id="ARBA00023242"/>
    </source>
</evidence>
<feature type="compositionally biased region" description="Basic and acidic residues" evidence="10">
    <location>
        <begin position="86"/>
        <end position="134"/>
    </location>
</feature>
<organism evidence="12 13">
    <name type="scientific">Leptosia nina</name>
    <dbReference type="NCBI Taxonomy" id="320188"/>
    <lineage>
        <taxon>Eukaryota</taxon>
        <taxon>Metazoa</taxon>
        <taxon>Ecdysozoa</taxon>
        <taxon>Arthropoda</taxon>
        <taxon>Hexapoda</taxon>
        <taxon>Insecta</taxon>
        <taxon>Pterygota</taxon>
        <taxon>Neoptera</taxon>
        <taxon>Endopterygota</taxon>
        <taxon>Lepidoptera</taxon>
        <taxon>Glossata</taxon>
        <taxon>Ditrysia</taxon>
        <taxon>Papilionoidea</taxon>
        <taxon>Pieridae</taxon>
        <taxon>Pierinae</taxon>
        <taxon>Leptosia</taxon>
    </lineage>
</organism>
<comment type="similarity">
    <text evidence="2">Belongs to the ZC3H14 family.</text>
</comment>